<accession>A0A963Z2A4</accession>
<feature type="signal peptide" evidence="12">
    <location>
        <begin position="1"/>
        <end position="24"/>
    </location>
</feature>
<evidence type="ECO:0000256" key="6">
    <source>
        <dbReference type="ARBA" id="ARBA00022676"/>
    </source>
</evidence>
<dbReference type="PANTHER" id="PTHR32282">
    <property type="entry name" value="BINDING PROTEIN TRANSPEPTIDASE, PUTATIVE-RELATED"/>
    <property type="match status" value="1"/>
</dbReference>
<dbReference type="GO" id="GO:0004180">
    <property type="term" value="F:carboxypeptidase activity"/>
    <property type="evidence" value="ECO:0007669"/>
    <property type="project" value="UniProtKB-KW"/>
</dbReference>
<name>A0A963Z2A4_9PROT</name>
<comment type="similarity">
    <text evidence="3">In the N-terminal section; belongs to the glycosyltransferase 51 family.</text>
</comment>
<sequence length="661" mass="70074">MTRKKYRRLGLACLGAVLALTAGAAGLAVLGRLDPAPMPPVSAWGTRILADDGSLLALAPAPGGVWRFDTSADDVSPFLRQLLETVEDRRFGTEPGVDPRAVLRAGLQWAAAGHVVSGGSTLTMQVAKLLDPRPRRLSAKVLETARAFDLWRRMRPDRIMGLWLSLAPFGGNLVGVEAASYAYFGKPPGALDAAEAALLVALPRRPEALRPDRHPEAAKRLRDRILVLAEQRGLLTAAEATVAQAEPVPTHRFPMPRALPQLLASLHHPPVLRTSIDPVIQAAVDQAAQAALTDLPPRVALVVMVGDLKSRKLSALWLGDWIDKARAGRTDLTRALRSPGSALKPFLYALAFADGLAQPNSLLADTPDRFGSYGPEDFTGRFAGRVTAAEALRRSLNLPAVGLLARYGALRFSAALTAAGTPLALPRDAAPSLPIILGGAGLSMRQLMALYAGLATDGRVQPLSLFDKPSPQNHRLLPPASAQTVADILTRPFPGEATARGIAWKTGTSWGDRDNWAFGFDRTHIIGVWVGRPDGTAMDSGAAADHALPILARLFSAVPAAPRVVVPETRMLSFAAAPSPDPLRLLFPPPGAVIDGLGPLDLKAMGGERPLSFLIDNAPIFSIGALRQTQWLPPGPGFYHVTVLDAAGAAVHAAIRVTEGD</sequence>
<dbReference type="InterPro" id="IPR036950">
    <property type="entry name" value="PBP_transglycosylase"/>
</dbReference>
<dbReference type="InterPro" id="IPR001264">
    <property type="entry name" value="Glyco_trans_51"/>
</dbReference>
<keyword evidence="9" id="KW-0511">Multifunctional enzyme</keyword>
<proteinExistence type="inferred from homology"/>
<gene>
    <name evidence="16" type="ORF">ACELLULO517_13280</name>
</gene>
<evidence type="ECO:0000256" key="9">
    <source>
        <dbReference type="ARBA" id="ARBA00023268"/>
    </source>
</evidence>
<dbReference type="AlphaFoldDB" id="A0A963Z2A4"/>
<dbReference type="InterPro" id="IPR009647">
    <property type="entry name" value="PBP_C"/>
</dbReference>
<keyword evidence="4" id="KW-0121">Carboxypeptidase</keyword>
<dbReference type="GO" id="GO:0008658">
    <property type="term" value="F:penicillin binding"/>
    <property type="evidence" value="ECO:0007669"/>
    <property type="project" value="InterPro"/>
</dbReference>
<evidence type="ECO:0000256" key="11">
    <source>
        <dbReference type="ARBA" id="ARBA00049902"/>
    </source>
</evidence>
<evidence type="ECO:0000256" key="1">
    <source>
        <dbReference type="ARBA" id="ARBA00004752"/>
    </source>
</evidence>
<evidence type="ECO:0000256" key="8">
    <source>
        <dbReference type="ARBA" id="ARBA00022801"/>
    </source>
</evidence>
<dbReference type="PANTHER" id="PTHR32282:SF15">
    <property type="entry name" value="PENICILLIN-BINDING PROTEIN 1C"/>
    <property type="match status" value="1"/>
</dbReference>
<dbReference type="SUPFAM" id="SSF53955">
    <property type="entry name" value="Lysozyme-like"/>
    <property type="match status" value="1"/>
</dbReference>
<evidence type="ECO:0000256" key="3">
    <source>
        <dbReference type="ARBA" id="ARBA00007739"/>
    </source>
</evidence>
<dbReference type="SUPFAM" id="SSF56601">
    <property type="entry name" value="beta-lactamase/transpeptidase-like"/>
    <property type="match status" value="1"/>
</dbReference>
<dbReference type="InterPro" id="IPR001460">
    <property type="entry name" value="PCN-bd_Tpept"/>
</dbReference>
<evidence type="ECO:0000256" key="10">
    <source>
        <dbReference type="ARBA" id="ARBA00044770"/>
    </source>
</evidence>
<evidence type="ECO:0000256" key="7">
    <source>
        <dbReference type="ARBA" id="ARBA00022679"/>
    </source>
</evidence>
<dbReference type="InterPro" id="IPR012338">
    <property type="entry name" value="Beta-lactam/transpept-like"/>
</dbReference>
<dbReference type="InterPro" id="IPR023346">
    <property type="entry name" value="Lysozyme-like_dom_sf"/>
</dbReference>
<dbReference type="Gene3D" id="1.10.3810.10">
    <property type="entry name" value="Biosynthetic peptidoglycan transglycosylase-like"/>
    <property type="match status" value="1"/>
</dbReference>
<dbReference type="EC" id="2.4.99.28" evidence="10"/>
<dbReference type="Pfam" id="PF06832">
    <property type="entry name" value="BiPBP_C"/>
    <property type="match status" value="1"/>
</dbReference>
<evidence type="ECO:0000313" key="16">
    <source>
        <dbReference type="EMBL" id="MCB8881214.1"/>
    </source>
</evidence>
<keyword evidence="5" id="KW-0645">Protease</keyword>
<protein>
    <recommendedName>
        <fullName evidence="10">peptidoglycan glycosyltransferase</fullName>
        <ecNumber evidence="10">2.4.99.28</ecNumber>
    </recommendedName>
</protein>
<comment type="pathway">
    <text evidence="1">Cell wall biogenesis; peptidoglycan biosynthesis.</text>
</comment>
<keyword evidence="7" id="KW-0808">Transferase</keyword>
<comment type="similarity">
    <text evidence="2">In the C-terminal section; belongs to the transpeptidase family.</text>
</comment>
<dbReference type="Pfam" id="PF00912">
    <property type="entry name" value="Transgly"/>
    <property type="match status" value="1"/>
</dbReference>
<feature type="domain" description="Glycosyl transferase family 51" evidence="14">
    <location>
        <begin position="67"/>
        <end position="226"/>
    </location>
</feature>
<dbReference type="GO" id="GO:0030288">
    <property type="term" value="C:outer membrane-bounded periplasmic space"/>
    <property type="evidence" value="ECO:0007669"/>
    <property type="project" value="TreeGrafter"/>
</dbReference>
<feature type="chain" id="PRO_5037768214" description="peptidoglycan glycosyltransferase" evidence="12">
    <location>
        <begin position="25"/>
        <end position="661"/>
    </location>
</feature>
<keyword evidence="8" id="KW-0378">Hydrolase</keyword>
<dbReference type="InterPro" id="IPR050396">
    <property type="entry name" value="Glycosyltr_51/Transpeptidase"/>
</dbReference>
<keyword evidence="17" id="KW-1185">Reference proteome</keyword>
<evidence type="ECO:0000259" key="15">
    <source>
        <dbReference type="Pfam" id="PF06832"/>
    </source>
</evidence>
<evidence type="ECO:0000259" key="14">
    <source>
        <dbReference type="Pfam" id="PF00912"/>
    </source>
</evidence>
<evidence type="ECO:0000256" key="12">
    <source>
        <dbReference type="SAM" id="SignalP"/>
    </source>
</evidence>
<keyword evidence="12" id="KW-0732">Signal</keyword>
<feature type="domain" description="Penicillin-binding C-terminal" evidence="15">
    <location>
        <begin position="577"/>
        <end position="655"/>
    </location>
</feature>
<evidence type="ECO:0000313" key="17">
    <source>
        <dbReference type="Proteomes" id="UP000721844"/>
    </source>
</evidence>
<evidence type="ECO:0000259" key="13">
    <source>
        <dbReference type="Pfam" id="PF00905"/>
    </source>
</evidence>
<comment type="caution">
    <text evidence="16">The sequence shown here is derived from an EMBL/GenBank/DDBJ whole genome shotgun (WGS) entry which is preliminary data.</text>
</comment>
<dbReference type="Proteomes" id="UP000721844">
    <property type="component" value="Unassembled WGS sequence"/>
</dbReference>
<evidence type="ECO:0000256" key="4">
    <source>
        <dbReference type="ARBA" id="ARBA00022645"/>
    </source>
</evidence>
<dbReference type="Gene3D" id="3.40.710.10">
    <property type="entry name" value="DD-peptidase/beta-lactamase superfamily"/>
    <property type="match status" value="1"/>
</dbReference>
<keyword evidence="6" id="KW-0328">Glycosyltransferase</keyword>
<dbReference type="RefSeq" id="WP_227307884.1">
    <property type="nucleotide sequence ID" value="NZ_JAESVA010000004.1"/>
</dbReference>
<dbReference type="Pfam" id="PF00905">
    <property type="entry name" value="Transpeptidase"/>
    <property type="match status" value="1"/>
</dbReference>
<evidence type="ECO:0000256" key="5">
    <source>
        <dbReference type="ARBA" id="ARBA00022670"/>
    </source>
</evidence>
<dbReference type="GO" id="GO:0008955">
    <property type="term" value="F:peptidoglycan glycosyltransferase activity"/>
    <property type="evidence" value="ECO:0007669"/>
    <property type="project" value="UniProtKB-EC"/>
</dbReference>
<comment type="catalytic activity">
    <reaction evidence="11">
        <text>[GlcNAc-(1-&gt;4)-Mur2Ac(oyl-L-Ala-gamma-D-Glu-L-Lys-D-Ala-D-Ala)](n)-di-trans,octa-cis-undecaprenyl diphosphate + beta-D-GlcNAc-(1-&gt;4)-Mur2Ac(oyl-L-Ala-gamma-D-Glu-L-Lys-D-Ala-D-Ala)-di-trans,octa-cis-undecaprenyl diphosphate = [GlcNAc-(1-&gt;4)-Mur2Ac(oyl-L-Ala-gamma-D-Glu-L-Lys-D-Ala-D-Ala)](n+1)-di-trans,octa-cis-undecaprenyl diphosphate + di-trans,octa-cis-undecaprenyl diphosphate + H(+)</text>
        <dbReference type="Rhea" id="RHEA:23708"/>
        <dbReference type="Rhea" id="RHEA-COMP:9602"/>
        <dbReference type="Rhea" id="RHEA-COMP:9603"/>
        <dbReference type="ChEBI" id="CHEBI:15378"/>
        <dbReference type="ChEBI" id="CHEBI:58405"/>
        <dbReference type="ChEBI" id="CHEBI:60033"/>
        <dbReference type="ChEBI" id="CHEBI:78435"/>
        <dbReference type="EC" id="2.4.99.28"/>
    </reaction>
</comment>
<feature type="domain" description="Penicillin-binding protein transpeptidase" evidence="13">
    <location>
        <begin position="336"/>
        <end position="509"/>
    </location>
</feature>
<dbReference type="EMBL" id="JAESVA010000004">
    <property type="protein sequence ID" value="MCB8881214.1"/>
    <property type="molecule type" value="Genomic_DNA"/>
</dbReference>
<evidence type="ECO:0000256" key="2">
    <source>
        <dbReference type="ARBA" id="ARBA00007090"/>
    </source>
</evidence>
<organism evidence="16 17">
    <name type="scientific">Acidisoma cellulosilyticum</name>
    <dbReference type="NCBI Taxonomy" id="2802395"/>
    <lineage>
        <taxon>Bacteria</taxon>
        <taxon>Pseudomonadati</taxon>
        <taxon>Pseudomonadota</taxon>
        <taxon>Alphaproteobacteria</taxon>
        <taxon>Acetobacterales</taxon>
        <taxon>Acidocellaceae</taxon>
        <taxon>Acidisoma</taxon>
    </lineage>
</organism>
<reference evidence="16 17" key="1">
    <citation type="journal article" date="2021" name="Microorganisms">
        <title>Acidisoma silvae sp. nov. and Acidisomacellulosilytica sp. nov., Two Acidophilic Bacteria Isolated from Decaying Wood, Hydrolyzing Cellulose and Producing Poly-3-hydroxybutyrate.</title>
        <authorList>
            <person name="Mieszkin S."/>
            <person name="Pouder E."/>
            <person name="Uroz S."/>
            <person name="Simon-Colin C."/>
            <person name="Alain K."/>
        </authorList>
    </citation>
    <scope>NUCLEOTIDE SEQUENCE [LARGE SCALE GENOMIC DNA]</scope>
    <source>
        <strain evidence="16 17">HW T5.17</strain>
    </source>
</reference>
<dbReference type="GO" id="GO:0006508">
    <property type="term" value="P:proteolysis"/>
    <property type="evidence" value="ECO:0007669"/>
    <property type="project" value="UniProtKB-KW"/>
</dbReference>
<dbReference type="GO" id="GO:0009252">
    <property type="term" value="P:peptidoglycan biosynthetic process"/>
    <property type="evidence" value="ECO:0007669"/>
    <property type="project" value="TreeGrafter"/>
</dbReference>